<dbReference type="Pfam" id="PF20172">
    <property type="entry name" value="DUF6538"/>
    <property type="match status" value="1"/>
</dbReference>
<evidence type="ECO:0000259" key="2">
    <source>
        <dbReference type="Pfam" id="PF20172"/>
    </source>
</evidence>
<comment type="caution">
    <text evidence="3">The sequence shown here is derived from an EMBL/GenBank/DDBJ whole genome shotgun (WGS) entry which is preliminary data.</text>
</comment>
<dbReference type="Gene3D" id="1.10.150.130">
    <property type="match status" value="1"/>
</dbReference>
<gene>
    <name evidence="3" type="ORF">OM960_23640</name>
</gene>
<keyword evidence="4" id="KW-1185">Reference proteome</keyword>
<organism evidence="3 4">
    <name type="scientific">Defluviimonas salinarum</name>
    <dbReference type="NCBI Taxonomy" id="2992147"/>
    <lineage>
        <taxon>Bacteria</taxon>
        <taxon>Pseudomonadati</taxon>
        <taxon>Pseudomonadota</taxon>
        <taxon>Alphaproteobacteria</taxon>
        <taxon>Rhodobacterales</taxon>
        <taxon>Paracoccaceae</taxon>
        <taxon>Albidovulum</taxon>
    </lineage>
</organism>
<dbReference type="InterPro" id="IPR046668">
    <property type="entry name" value="DUF6538"/>
</dbReference>
<evidence type="ECO:0000313" key="4">
    <source>
        <dbReference type="Proteomes" id="UP001207582"/>
    </source>
</evidence>
<reference evidence="3 4" key="1">
    <citation type="submission" date="2022-10" db="EMBL/GenBank/DDBJ databases">
        <title>Defluviimonas sp. CAU 1641 isolated from mud.</title>
        <authorList>
            <person name="Kim W."/>
        </authorList>
    </citation>
    <scope>NUCLEOTIDE SEQUENCE [LARGE SCALE GENOMIC DNA]</scope>
    <source>
        <strain evidence="3 4">CAU 1641</strain>
    </source>
</reference>
<keyword evidence="1" id="KW-0238">DNA-binding</keyword>
<accession>A0ABT3JA12</accession>
<evidence type="ECO:0000313" key="3">
    <source>
        <dbReference type="EMBL" id="MCW3784515.1"/>
    </source>
</evidence>
<feature type="domain" description="DUF6538" evidence="2">
    <location>
        <begin position="11"/>
        <end position="62"/>
    </location>
</feature>
<sequence length="412" mass="45752">MRLAAYLSASRHGIFYFRYPLPTASHPARKRGHVKVSLATREPRQAGQLARLLAVAGQSVLARPKVRAMRYDEMRQHVRDHFGQLLRQFRERSAVDGPATDLDLDALSASLGLAEGDPDGWASLSHADGTDGLLRAFCDVRGIAPEPEGRARALMVTELQKGYREYVTRALEHTAEFNTLTLEQEVRPAPPVAPAKASKPATETKLLPFADVLARYFAELERTKALAAKTDGEKRDALALMSKLTGDKPPADMRKADAQEVKAALFKLPKNRSKNPKTRDLPLLDMLEVPGIERIAARTMNVYLGHMQHFFGWAVDNGYAADNVFRGLRLKRTARSDDEGRKAFSGDQLRLMFSHLTDPDSPLVRKDVHKWPALIGDPPPMKWSAVMFRKTEDQNGYEAAQAGRDCHEAAAG</sequence>
<dbReference type="Proteomes" id="UP001207582">
    <property type="component" value="Unassembled WGS sequence"/>
</dbReference>
<dbReference type="EMBL" id="JAPDOG010000046">
    <property type="protein sequence ID" value="MCW3784515.1"/>
    <property type="molecule type" value="Genomic_DNA"/>
</dbReference>
<name>A0ABT3JA12_9RHOB</name>
<proteinExistence type="predicted"/>
<dbReference type="InterPro" id="IPR011010">
    <property type="entry name" value="DNA_brk_join_enz"/>
</dbReference>
<dbReference type="InterPro" id="IPR010998">
    <property type="entry name" value="Integrase_recombinase_N"/>
</dbReference>
<evidence type="ECO:0000256" key="1">
    <source>
        <dbReference type="ARBA" id="ARBA00023125"/>
    </source>
</evidence>
<protein>
    <recommendedName>
        <fullName evidence="2">DUF6538 domain-containing protein</fullName>
    </recommendedName>
</protein>
<dbReference type="SUPFAM" id="SSF56349">
    <property type="entry name" value="DNA breaking-rejoining enzymes"/>
    <property type="match status" value="1"/>
</dbReference>